<keyword evidence="13 16" id="KW-0496">Mitochondrion</keyword>
<evidence type="ECO:0000256" key="4">
    <source>
        <dbReference type="ARBA" id="ARBA00021006"/>
    </source>
</evidence>
<reference evidence="18" key="1">
    <citation type="journal article" date="2017" name="Sci. Rep.">
        <title>The mitochondrial genomes of the acoelomorph worms Paratomella rubra, Isodiametra pulchra and Archaphanostoma ylvae.</title>
        <authorList>
            <person name="Robertson H.E."/>
            <person name="Lapraz F."/>
            <person name="Egger B."/>
            <person name="Telford M.J."/>
            <person name="Schiffer P.H."/>
        </authorList>
    </citation>
    <scope>NUCLEOTIDE SEQUENCE</scope>
</reference>
<comment type="function">
    <text evidence="16">Core subunit of the mitochondrial membrane respiratory chain NADH dehydrogenase (Complex I) which catalyzes electron transfer from NADH through the respiratory chain, using ubiquinone as an electron acceptor. Essential for the catalytic activity and assembly of complex I.</text>
</comment>
<evidence type="ECO:0000256" key="12">
    <source>
        <dbReference type="ARBA" id="ARBA00023075"/>
    </source>
</evidence>
<feature type="domain" description="NADH:quinone oxidoreductase/Mrp antiporter transmembrane" evidence="17">
    <location>
        <begin position="102"/>
        <end position="386"/>
    </location>
</feature>
<comment type="catalytic activity">
    <reaction evidence="15 16">
        <text>a ubiquinone + NADH + 5 H(+)(in) = a ubiquinol + NAD(+) + 4 H(+)(out)</text>
        <dbReference type="Rhea" id="RHEA:29091"/>
        <dbReference type="Rhea" id="RHEA-COMP:9565"/>
        <dbReference type="Rhea" id="RHEA-COMP:9566"/>
        <dbReference type="ChEBI" id="CHEBI:15378"/>
        <dbReference type="ChEBI" id="CHEBI:16389"/>
        <dbReference type="ChEBI" id="CHEBI:17976"/>
        <dbReference type="ChEBI" id="CHEBI:57540"/>
        <dbReference type="ChEBI" id="CHEBI:57945"/>
        <dbReference type="EC" id="7.1.1.2"/>
    </reaction>
</comment>
<keyword evidence="10 16" id="KW-1133">Transmembrane helix</keyword>
<evidence type="ECO:0000256" key="15">
    <source>
        <dbReference type="ARBA" id="ARBA00049551"/>
    </source>
</evidence>
<geneLocation type="mitochondrion" evidence="18"/>
<feature type="transmembrane region" description="Helical" evidence="16">
    <location>
        <begin position="342"/>
        <end position="363"/>
    </location>
</feature>
<evidence type="ECO:0000256" key="1">
    <source>
        <dbReference type="ARBA" id="ARBA00004225"/>
    </source>
</evidence>
<dbReference type="GO" id="GO:0031966">
    <property type="term" value="C:mitochondrial membrane"/>
    <property type="evidence" value="ECO:0007669"/>
    <property type="project" value="UniProtKB-SubCell"/>
</dbReference>
<evidence type="ECO:0000256" key="8">
    <source>
        <dbReference type="ARBA" id="ARBA00022967"/>
    </source>
</evidence>
<dbReference type="InterPro" id="IPR003918">
    <property type="entry name" value="NADH_UbQ_OxRdtase"/>
</dbReference>
<feature type="transmembrane region" description="Helical" evidence="16">
    <location>
        <begin position="299"/>
        <end position="321"/>
    </location>
</feature>
<dbReference type="EMBL" id="KY825224">
    <property type="protein sequence ID" value="ARS00910.1"/>
    <property type="molecule type" value="Genomic_DNA"/>
</dbReference>
<feature type="transmembrane region" description="Helical" evidence="16">
    <location>
        <begin position="375"/>
        <end position="397"/>
    </location>
</feature>
<keyword evidence="6 16" id="KW-0679">Respiratory chain</keyword>
<organism evidence="18">
    <name type="scientific">Isodiametra pulchra</name>
    <name type="common">Acoelomorph flatworm</name>
    <name type="synonym">Convoluta pulchra</name>
    <dbReference type="NCBI Taxonomy" id="504439"/>
    <lineage>
        <taxon>Eukaryota</taxon>
        <taxon>Metazoa</taxon>
        <taxon>Xenacoelomorpha</taxon>
        <taxon>Acoelomorpha</taxon>
        <taxon>Acoela</taxon>
        <taxon>Isodiametridae</taxon>
        <taxon>Isodiametra</taxon>
    </lineage>
</organism>
<evidence type="ECO:0000256" key="2">
    <source>
        <dbReference type="ARBA" id="ARBA00009025"/>
    </source>
</evidence>
<dbReference type="EC" id="7.1.1.2" evidence="3 16"/>
<keyword evidence="11 16" id="KW-0520">NAD</keyword>
<name>A0A1X9WDA8_ISOPU</name>
<evidence type="ECO:0000313" key="18">
    <source>
        <dbReference type="EMBL" id="ARS00910.1"/>
    </source>
</evidence>
<feature type="transmembrane region" description="Helical" evidence="16">
    <location>
        <begin position="108"/>
        <end position="125"/>
    </location>
</feature>
<evidence type="ECO:0000256" key="9">
    <source>
        <dbReference type="ARBA" id="ARBA00022982"/>
    </source>
</evidence>
<keyword evidence="5 16" id="KW-0813">Transport</keyword>
<keyword evidence="12 16" id="KW-0830">Ubiquinone</keyword>
<evidence type="ECO:0000256" key="3">
    <source>
        <dbReference type="ARBA" id="ARBA00012944"/>
    </source>
</evidence>
<keyword evidence="9 16" id="KW-0249">Electron transport</keyword>
<evidence type="ECO:0000259" key="17">
    <source>
        <dbReference type="Pfam" id="PF00361"/>
    </source>
</evidence>
<evidence type="ECO:0000256" key="7">
    <source>
        <dbReference type="ARBA" id="ARBA00022692"/>
    </source>
</evidence>
<evidence type="ECO:0000256" key="16">
    <source>
        <dbReference type="RuleBase" id="RU003297"/>
    </source>
</evidence>
<comment type="similarity">
    <text evidence="2 16">Belongs to the complex I subunit 4 family.</text>
</comment>
<dbReference type="GO" id="GO:0015990">
    <property type="term" value="P:electron transport coupled proton transport"/>
    <property type="evidence" value="ECO:0007669"/>
    <property type="project" value="TreeGrafter"/>
</dbReference>
<dbReference type="GO" id="GO:0042773">
    <property type="term" value="P:ATP synthesis coupled electron transport"/>
    <property type="evidence" value="ECO:0007669"/>
    <property type="project" value="InterPro"/>
</dbReference>
<feature type="transmembrane region" description="Helical" evidence="16">
    <location>
        <begin position="248"/>
        <end position="268"/>
    </location>
</feature>
<keyword evidence="14 16" id="KW-0472">Membrane</keyword>
<evidence type="ECO:0000256" key="5">
    <source>
        <dbReference type="ARBA" id="ARBA00022448"/>
    </source>
</evidence>
<dbReference type="AlphaFoldDB" id="A0A1X9WDA8"/>
<feature type="transmembrane region" description="Helical" evidence="16">
    <location>
        <begin position="275"/>
        <end position="293"/>
    </location>
</feature>
<dbReference type="PANTHER" id="PTHR43507:SF20">
    <property type="entry name" value="NADH-UBIQUINONE OXIDOREDUCTASE CHAIN 4"/>
    <property type="match status" value="1"/>
</dbReference>
<comment type="subcellular location">
    <subcellularLocation>
        <location evidence="1 16">Mitochondrion membrane</location>
        <topology evidence="1 16">Multi-pass membrane protein</topology>
    </subcellularLocation>
</comment>
<dbReference type="GO" id="GO:0008137">
    <property type="term" value="F:NADH dehydrogenase (ubiquinone) activity"/>
    <property type="evidence" value="ECO:0007669"/>
    <property type="project" value="UniProtKB-UniRule"/>
</dbReference>
<protein>
    <recommendedName>
        <fullName evidence="4 16">NADH-ubiquinone oxidoreductase chain 4</fullName>
        <ecNumber evidence="3 16">7.1.1.2</ecNumber>
    </recommendedName>
</protein>
<dbReference type="PRINTS" id="PR01437">
    <property type="entry name" value="NUOXDRDTASE4"/>
</dbReference>
<evidence type="ECO:0000256" key="6">
    <source>
        <dbReference type="ARBA" id="ARBA00022660"/>
    </source>
</evidence>
<evidence type="ECO:0000256" key="14">
    <source>
        <dbReference type="ARBA" id="ARBA00023136"/>
    </source>
</evidence>
<feature type="transmembrane region" description="Helical" evidence="16">
    <location>
        <begin position="219"/>
        <end position="242"/>
    </location>
</feature>
<feature type="transmembrane region" description="Helical" evidence="16">
    <location>
        <begin position="85"/>
        <end position="102"/>
    </location>
</feature>
<accession>A0A1X9WDA8</accession>
<dbReference type="Pfam" id="PF00361">
    <property type="entry name" value="Proton_antipo_M"/>
    <property type="match status" value="1"/>
</dbReference>
<dbReference type="GO" id="GO:0003954">
    <property type="term" value="F:NADH dehydrogenase activity"/>
    <property type="evidence" value="ECO:0007669"/>
    <property type="project" value="TreeGrafter"/>
</dbReference>
<dbReference type="GO" id="GO:0048039">
    <property type="term" value="F:ubiquinone binding"/>
    <property type="evidence" value="ECO:0007669"/>
    <property type="project" value="TreeGrafter"/>
</dbReference>
<keyword evidence="8" id="KW-1278">Translocase</keyword>
<gene>
    <name evidence="18" type="primary">nad4</name>
</gene>
<keyword evidence="7 16" id="KW-0812">Transmembrane</keyword>
<evidence type="ECO:0000256" key="13">
    <source>
        <dbReference type="ARBA" id="ARBA00023128"/>
    </source>
</evidence>
<feature type="transmembrane region" description="Helical" evidence="16">
    <location>
        <begin position="137"/>
        <end position="157"/>
    </location>
</feature>
<evidence type="ECO:0000256" key="10">
    <source>
        <dbReference type="ARBA" id="ARBA00022989"/>
    </source>
</evidence>
<feature type="transmembrane region" description="Helical" evidence="16">
    <location>
        <begin position="184"/>
        <end position="207"/>
    </location>
</feature>
<feature type="transmembrane region" description="Helical" evidence="16">
    <location>
        <begin position="25"/>
        <end position="44"/>
    </location>
</feature>
<sequence length="447" mass="50622">MIWSIGACAISLLLKFYKEKSSQQVMLLIFVFFIWLGASVSLFLDVSWGDLSSTLIPSLSFLTVWLLILCYLTMAWSLFKSRQNLTFWVTLVLFMIYGSIWSQEYFSFYTWFELGVIPILLLILFGSSSSTRLEAGLFLFFFTIVSALFLFFLLFSITMCGDTSMSSSFTNFFVETSSFFNESVLLAVCAMLAFLVKFPLFVLHVWLPKAHVEAPVMGSMILAGLLLKLGGLGFLVFKKIIILDMSSWVFLFSSFCLYSSFTVGLICFQQNDSKILVAFSSVNHMSLTIFSMLCSSSFSLIASFCILIGHGLASSLLFFLVSMPYSVSGNKGLMSQSKTFSSVNFLSIMLLGILMNLGFPPFLNFLGEILVLTHLWHFPYLALMFFLNFFVGALYSFKLLSQLIQKKKNYFSFWPFFSSSSSNVLQGLIGWGHLLPFLFFLNFALFF</sequence>
<evidence type="ECO:0000256" key="11">
    <source>
        <dbReference type="ARBA" id="ARBA00023027"/>
    </source>
</evidence>
<dbReference type="PANTHER" id="PTHR43507">
    <property type="entry name" value="NADH-UBIQUINONE OXIDOREDUCTASE CHAIN 4"/>
    <property type="match status" value="1"/>
</dbReference>
<dbReference type="InterPro" id="IPR001750">
    <property type="entry name" value="ND/Mrp_TM"/>
</dbReference>
<proteinExistence type="inferred from homology"/>
<feature type="transmembrane region" description="Helical" evidence="16">
    <location>
        <begin position="56"/>
        <end position="78"/>
    </location>
</feature>